<protein>
    <recommendedName>
        <fullName evidence="2 5">Protein-tyrosine sulfotransferase</fullName>
        <ecNumber evidence="2 5">2.8.2.20</ecNumber>
    </recommendedName>
</protein>
<dbReference type="EC" id="2.8.2.20" evidence="2 5"/>
<evidence type="ECO:0000256" key="6">
    <source>
        <dbReference type="SAM" id="SignalP"/>
    </source>
</evidence>
<evidence type="ECO:0000256" key="3">
    <source>
        <dbReference type="ARBA" id="ARBA00022679"/>
    </source>
</evidence>
<evidence type="ECO:0000256" key="4">
    <source>
        <dbReference type="ARBA" id="ARBA00048460"/>
    </source>
</evidence>
<accession>A0A6H5FWC5</accession>
<dbReference type="Pfam" id="PF13469">
    <property type="entry name" value="Sulfotransfer_3"/>
    <property type="match status" value="1"/>
</dbReference>
<comment type="function">
    <text evidence="5">Catalyzes the O-sulfation of tyrosine residues within acidic motifs of polypeptides, using 3'-phosphoadenylyl sulfate (PAPS) as cosubstrate.</text>
</comment>
<feature type="signal peptide" evidence="6">
    <location>
        <begin position="1"/>
        <end position="24"/>
    </location>
</feature>
<dbReference type="AlphaFoldDB" id="A0A6H5FWC5"/>
<keyword evidence="6" id="KW-0732">Signal</keyword>
<feature type="chain" id="PRO_5026085128" description="Protein-tyrosine sulfotransferase" evidence="6">
    <location>
        <begin position="25"/>
        <end position="121"/>
    </location>
</feature>
<evidence type="ECO:0000256" key="1">
    <source>
        <dbReference type="ARBA" id="ARBA00009988"/>
    </source>
</evidence>
<comment type="similarity">
    <text evidence="1 5">Belongs to the protein sulfotransferase family.</text>
</comment>
<keyword evidence="3 5" id="KW-0808">Transferase</keyword>
<dbReference type="GO" id="GO:0005794">
    <property type="term" value="C:Golgi apparatus"/>
    <property type="evidence" value="ECO:0007669"/>
    <property type="project" value="TreeGrafter"/>
</dbReference>
<evidence type="ECO:0000313" key="7">
    <source>
        <dbReference type="EMBL" id="CAA9994405.1"/>
    </source>
</evidence>
<reference evidence="7 8" key="1">
    <citation type="submission" date="2020-02" db="EMBL/GenBank/DDBJ databases">
        <authorList>
            <person name="Ferguson B K."/>
        </authorList>
    </citation>
    <scope>NUCLEOTIDE SEQUENCE [LARGE SCALE GENOMIC DNA]</scope>
</reference>
<proteinExistence type="inferred from homology"/>
<evidence type="ECO:0000313" key="8">
    <source>
        <dbReference type="Proteomes" id="UP000479000"/>
    </source>
</evidence>
<dbReference type="OrthoDB" id="545675at2759"/>
<dbReference type="Proteomes" id="UP000479000">
    <property type="component" value="Unassembled WGS sequence"/>
</dbReference>
<sequence>MSRGGRRWALLLGASLLFIYITYKLESCTSSKVRDGPVMLPKQNYVVGNDAKVYQYDRSMPLIFIGGVPRSGTTLMRAMLDAHPIVSVSQPESFFLCWYFQKYPPTHFFTDPQPEGRLILQ</sequence>
<dbReference type="PANTHER" id="PTHR12788:SF10">
    <property type="entry name" value="PROTEIN-TYROSINE SULFOTRANSFERASE"/>
    <property type="match status" value="1"/>
</dbReference>
<organism evidence="7 8">
    <name type="scientific">Nesidiocoris tenuis</name>
    <dbReference type="NCBI Taxonomy" id="355587"/>
    <lineage>
        <taxon>Eukaryota</taxon>
        <taxon>Metazoa</taxon>
        <taxon>Ecdysozoa</taxon>
        <taxon>Arthropoda</taxon>
        <taxon>Hexapoda</taxon>
        <taxon>Insecta</taxon>
        <taxon>Pterygota</taxon>
        <taxon>Neoptera</taxon>
        <taxon>Paraneoptera</taxon>
        <taxon>Hemiptera</taxon>
        <taxon>Heteroptera</taxon>
        <taxon>Panheteroptera</taxon>
        <taxon>Cimicomorpha</taxon>
        <taxon>Miridae</taxon>
        <taxon>Dicyphina</taxon>
        <taxon>Nesidiocoris</taxon>
    </lineage>
</organism>
<keyword evidence="8" id="KW-1185">Reference proteome</keyword>
<evidence type="ECO:0000256" key="2">
    <source>
        <dbReference type="ARBA" id="ARBA00013262"/>
    </source>
</evidence>
<dbReference type="Gene3D" id="3.40.50.300">
    <property type="entry name" value="P-loop containing nucleotide triphosphate hydrolases"/>
    <property type="match status" value="1"/>
</dbReference>
<gene>
    <name evidence="7" type="ORF">NTEN_LOCUS1221</name>
</gene>
<comment type="catalytic activity">
    <reaction evidence="4 5">
        <text>L-tyrosyl-[protein] + 3'-phosphoadenylyl sulfate = O-sulfo-L-tyrosine-[protein] + adenosine 3',5'-bisphosphate + H(+)</text>
        <dbReference type="Rhea" id="RHEA:16801"/>
        <dbReference type="Rhea" id="RHEA-COMP:10136"/>
        <dbReference type="Rhea" id="RHEA-COMP:11688"/>
        <dbReference type="ChEBI" id="CHEBI:15378"/>
        <dbReference type="ChEBI" id="CHEBI:46858"/>
        <dbReference type="ChEBI" id="CHEBI:58339"/>
        <dbReference type="ChEBI" id="CHEBI:58343"/>
        <dbReference type="ChEBI" id="CHEBI:65286"/>
        <dbReference type="EC" id="2.8.2.20"/>
    </reaction>
</comment>
<dbReference type="InterPro" id="IPR027417">
    <property type="entry name" value="P-loop_NTPase"/>
</dbReference>
<evidence type="ECO:0000256" key="5">
    <source>
        <dbReference type="RuleBase" id="RU365018"/>
    </source>
</evidence>
<dbReference type="EMBL" id="CADCXU010001974">
    <property type="protein sequence ID" value="CAA9994405.1"/>
    <property type="molecule type" value="Genomic_DNA"/>
</dbReference>
<name>A0A6H5FWC5_9HEMI</name>
<dbReference type="GO" id="GO:0008476">
    <property type="term" value="F:protein-tyrosine sulfotransferase activity"/>
    <property type="evidence" value="ECO:0007669"/>
    <property type="project" value="UniProtKB-EC"/>
</dbReference>
<dbReference type="InterPro" id="IPR026634">
    <property type="entry name" value="TPST-like"/>
</dbReference>
<feature type="non-terminal residue" evidence="7">
    <location>
        <position position="121"/>
    </location>
</feature>
<dbReference type="PANTHER" id="PTHR12788">
    <property type="entry name" value="PROTEIN-TYROSINE SULFOTRANSFERASE 2"/>
    <property type="match status" value="1"/>
</dbReference>
<dbReference type="SUPFAM" id="SSF52540">
    <property type="entry name" value="P-loop containing nucleoside triphosphate hydrolases"/>
    <property type="match status" value="1"/>
</dbReference>